<dbReference type="InterPro" id="IPR003593">
    <property type="entry name" value="AAA+_ATPase"/>
</dbReference>
<evidence type="ECO:0000313" key="10">
    <source>
        <dbReference type="EMBL" id="KRM91322.1"/>
    </source>
</evidence>
<evidence type="ECO:0000256" key="4">
    <source>
        <dbReference type="ARBA" id="ARBA00022475"/>
    </source>
</evidence>
<dbReference type="InterPro" id="IPR015856">
    <property type="entry name" value="ABC_transpr_CbiO/EcfA_su"/>
</dbReference>
<dbReference type="PROSITE" id="PS00211">
    <property type="entry name" value="ABC_TRANSPORTER_1"/>
    <property type="match status" value="2"/>
</dbReference>
<evidence type="ECO:0000256" key="2">
    <source>
        <dbReference type="ARBA" id="ARBA00005417"/>
    </source>
</evidence>
<name>A0A0R2CJ66_9LACO</name>
<protein>
    <recommendedName>
        <fullName evidence="9">ABC transporter domain-containing protein</fullName>
    </recommendedName>
</protein>
<keyword evidence="7" id="KW-1278">Translocase</keyword>
<dbReference type="Proteomes" id="UP000051586">
    <property type="component" value="Unassembled WGS sequence"/>
</dbReference>
<evidence type="ECO:0000313" key="11">
    <source>
        <dbReference type="Proteomes" id="UP000051586"/>
    </source>
</evidence>
<evidence type="ECO:0000256" key="1">
    <source>
        <dbReference type="ARBA" id="ARBA00004202"/>
    </source>
</evidence>
<dbReference type="InterPro" id="IPR003439">
    <property type="entry name" value="ABC_transporter-like_ATP-bd"/>
</dbReference>
<evidence type="ECO:0000256" key="3">
    <source>
        <dbReference type="ARBA" id="ARBA00022448"/>
    </source>
</evidence>
<dbReference type="SUPFAM" id="SSF52540">
    <property type="entry name" value="P-loop containing nucleoside triphosphate hydrolases"/>
    <property type="match status" value="2"/>
</dbReference>
<keyword evidence="5" id="KW-0547">Nucleotide-binding</keyword>
<dbReference type="PANTHER" id="PTHR43553:SF27">
    <property type="entry name" value="ENERGY-COUPLING FACTOR TRANSPORTER ATP-BINDING PROTEIN ECFA2"/>
    <property type="match status" value="1"/>
</dbReference>
<comment type="caution">
    <text evidence="10">The sequence shown here is derived from an EMBL/GenBank/DDBJ whole genome shotgun (WGS) entry which is preliminary data.</text>
</comment>
<evidence type="ECO:0000256" key="8">
    <source>
        <dbReference type="ARBA" id="ARBA00023136"/>
    </source>
</evidence>
<keyword evidence="8" id="KW-0472">Membrane</keyword>
<evidence type="ECO:0000256" key="5">
    <source>
        <dbReference type="ARBA" id="ARBA00022741"/>
    </source>
</evidence>
<evidence type="ECO:0000256" key="6">
    <source>
        <dbReference type="ARBA" id="ARBA00022840"/>
    </source>
</evidence>
<dbReference type="InterPro" id="IPR050095">
    <property type="entry name" value="ECF_ABC_transporter_ATP-bd"/>
</dbReference>
<gene>
    <name evidence="10" type="ORF">FC87_GL001042</name>
</gene>
<proteinExistence type="inferred from homology"/>
<evidence type="ECO:0000259" key="9">
    <source>
        <dbReference type="PROSITE" id="PS50893"/>
    </source>
</evidence>
<dbReference type="PANTHER" id="PTHR43553">
    <property type="entry name" value="HEAVY METAL TRANSPORTER"/>
    <property type="match status" value="1"/>
</dbReference>
<dbReference type="AlphaFoldDB" id="A0A0R2CJ66"/>
<accession>A0A0R2CJ66</accession>
<evidence type="ECO:0000256" key="7">
    <source>
        <dbReference type="ARBA" id="ARBA00022967"/>
    </source>
</evidence>
<keyword evidence="4" id="KW-1003">Cell membrane</keyword>
<comment type="similarity">
    <text evidence="2">Belongs to the ABC transporter superfamily.</text>
</comment>
<dbReference type="Gene3D" id="3.40.50.300">
    <property type="entry name" value="P-loop containing nucleotide triphosphate hydrolases"/>
    <property type="match status" value="2"/>
</dbReference>
<dbReference type="InterPro" id="IPR027417">
    <property type="entry name" value="P-loop_NTPase"/>
</dbReference>
<comment type="subcellular location">
    <subcellularLocation>
        <location evidence="1">Cell membrane</location>
        <topology evidence="1">Peripheral membrane protein</topology>
    </subcellularLocation>
</comment>
<feature type="domain" description="ABC transporter" evidence="9">
    <location>
        <begin position="4"/>
        <end position="242"/>
    </location>
</feature>
<dbReference type="SMART" id="SM00382">
    <property type="entry name" value="AAA"/>
    <property type="match status" value="2"/>
</dbReference>
<sequence length="470" mass="53229">MPNVKIDNFTFKYKNQKPLFKNMTCTFPDHNLSLLTGPSGCGKSTILKMIAGLAPSNWKTTTGKIYLGQRAITAVKPSERTPLVSMMFQDPNQQFVMQTVQEELTFALENIQVPASAIRDKITNALAFCEIPELCERQIISLSGGEKQKVVLAIMVALDSQIMLLDEPFASIDPMAKQAILAKLVELKTNYHKTIIIADHDLNGYQGLADKLFTVDSQRQTVVASAPQQISVILKQHQPVPLKFSLPALRQLPTFELLQFELLRSQRLLIQARSFRFYPGVTLLTGASGSGKSTLLKSLSRLTDYHGTILFQQRPLQKFKSQQLYHQLALVFQQAESQFLAVTVQEELELAYRHRLSTYWTTAKIQTVLTELKLTDTQDQVVYQLSGGQQKKLQVLLLLIRDPEVLLLDEPFAGLDVASIFSLEEILQKHFSTRGRSLIIVSHQLTEQHHFFQYHVHLQQQHLSYQEGLL</sequence>
<feature type="domain" description="ABC transporter" evidence="9">
    <location>
        <begin position="252"/>
        <end position="470"/>
    </location>
</feature>
<keyword evidence="3" id="KW-0813">Transport</keyword>
<reference evidence="10 11" key="1">
    <citation type="journal article" date="2015" name="Genome Announc.">
        <title>Expanding the biotechnology potential of lactobacilli through comparative genomics of 213 strains and associated genera.</title>
        <authorList>
            <person name="Sun Z."/>
            <person name="Harris H.M."/>
            <person name="McCann A."/>
            <person name="Guo C."/>
            <person name="Argimon S."/>
            <person name="Zhang W."/>
            <person name="Yang X."/>
            <person name="Jeffery I.B."/>
            <person name="Cooney J.C."/>
            <person name="Kagawa T.F."/>
            <person name="Liu W."/>
            <person name="Song Y."/>
            <person name="Salvetti E."/>
            <person name="Wrobel A."/>
            <person name="Rasinkangas P."/>
            <person name="Parkhill J."/>
            <person name="Rea M.C."/>
            <person name="O'Sullivan O."/>
            <person name="Ritari J."/>
            <person name="Douillard F.P."/>
            <person name="Paul Ross R."/>
            <person name="Yang R."/>
            <person name="Briner A.E."/>
            <person name="Felis G.E."/>
            <person name="de Vos W.M."/>
            <person name="Barrangou R."/>
            <person name="Klaenhammer T.R."/>
            <person name="Caufield P.W."/>
            <person name="Cui Y."/>
            <person name="Zhang H."/>
            <person name="O'Toole P.W."/>
        </authorList>
    </citation>
    <scope>NUCLEOTIDE SEQUENCE [LARGE SCALE GENOMIC DNA]</scope>
    <source>
        <strain evidence="10 11">DSM 22689</strain>
    </source>
</reference>
<dbReference type="GO" id="GO:0043190">
    <property type="term" value="C:ATP-binding cassette (ABC) transporter complex"/>
    <property type="evidence" value="ECO:0007669"/>
    <property type="project" value="TreeGrafter"/>
</dbReference>
<dbReference type="STRING" id="1423745.GCA_001311215_01228"/>
<dbReference type="EMBL" id="AYZI01000006">
    <property type="protein sequence ID" value="KRM91322.1"/>
    <property type="molecule type" value="Genomic_DNA"/>
</dbReference>
<dbReference type="Pfam" id="PF00005">
    <property type="entry name" value="ABC_tran"/>
    <property type="match status" value="2"/>
</dbReference>
<keyword evidence="6" id="KW-0067">ATP-binding</keyword>
<dbReference type="GO" id="GO:0042626">
    <property type="term" value="F:ATPase-coupled transmembrane transporter activity"/>
    <property type="evidence" value="ECO:0007669"/>
    <property type="project" value="TreeGrafter"/>
</dbReference>
<dbReference type="PROSITE" id="PS50893">
    <property type="entry name" value="ABC_TRANSPORTER_2"/>
    <property type="match status" value="2"/>
</dbReference>
<dbReference type="GO" id="GO:0005524">
    <property type="term" value="F:ATP binding"/>
    <property type="evidence" value="ECO:0007669"/>
    <property type="project" value="UniProtKB-KW"/>
</dbReference>
<dbReference type="InterPro" id="IPR017871">
    <property type="entry name" value="ABC_transporter-like_CS"/>
</dbReference>
<dbReference type="CDD" id="cd03225">
    <property type="entry name" value="ABC_cobalt_CbiO_domain1"/>
    <property type="match status" value="2"/>
</dbReference>
<dbReference type="PATRIC" id="fig|1423745.4.peg.1105"/>
<dbReference type="RefSeq" id="WP_035421778.1">
    <property type="nucleotide sequence ID" value="NZ_AYZI01000006.1"/>
</dbReference>
<dbReference type="GO" id="GO:0016887">
    <property type="term" value="F:ATP hydrolysis activity"/>
    <property type="evidence" value="ECO:0007669"/>
    <property type="project" value="InterPro"/>
</dbReference>
<organism evidence="10 11">
    <name type="scientific">Fructilactobacillus florum DSM 22689 = JCM 16035</name>
    <dbReference type="NCBI Taxonomy" id="1423745"/>
    <lineage>
        <taxon>Bacteria</taxon>
        <taxon>Bacillati</taxon>
        <taxon>Bacillota</taxon>
        <taxon>Bacilli</taxon>
        <taxon>Lactobacillales</taxon>
        <taxon>Lactobacillaceae</taxon>
        <taxon>Fructilactobacillus</taxon>
    </lineage>
</organism>